<keyword evidence="3 5" id="KW-1133">Transmembrane helix</keyword>
<sequence>MIWLYWIAVVPQVLIYTAVGMLKIVRSKPRLVADNGFDWADSVPAVVVKGIGGLELAAVAALVVPMLLGWGPILPVAASIGLVALQLGAAVTNVRFADKKKLPLDALLILLALVAGAAALAIGWR</sequence>
<dbReference type="Pfam" id="PF13564">
    <property type="entry name" value="DoxX_2"/>
    <property type="match status" value="1"/>
</dbReference>
<evidence type="ECO:0000313" key="6">
    <source>
        <dbReference type="EMBL" id="NEN04998.1"/>
    </source>
</evidence>
<dbReference type="GO" id="GO:0016020">
    <property type="term" value="C:membrane"/>
    <property type="evidence" value="ECO:0007669"/>
    <property type="project" value="UniProtKB-SubCell"/>
</dbReference>
<keyword evidence="7" id="KW-1185">Reference proteome</keyword>
<dbReference type="Proteomes" id="UP000474967">
    <property type="component" value="Unassembled WGS sequence"/>
</dbReference>
<keyword evidence="4 5" id="KW-0472">Membrane</keyword>
<evidence type="ECO:0000313" key="7">
    <source>
        <dbReference type="Proteomes" id="UP000474967"/>
    </source>
</evidence>
<dbReference type="RefSeq" id="WP_163288074.1">
    <property type="nucleotide sequence ID" value="NZ_JAAGWY010000001.1"/>
</dbReference>
<comment type="subcellular location">
    <subcellularLocation>
        <location evidence="1">Membrane</location>
        <topology evidence="1">Multi-pass membrane protein</topology>
    </subcellularLocation>
</comment>
<evidence type="ECO:0000256" key="5">
    <source>
        <dbReference type="SAM" id="Phobius"/>
    </source>
</evidence>
<feature type="transmembrane region" description="Helical" evidence="5">
    <location>
        <begin position="73"/>
        <end position="94"/>
    </location>
</feature>
<reference evidence="6 7" key="1">
    <citation type="journal article" date="2014" name="J. Microbiol.">
        <title>Diaminobutyricibacter tongyongensis gen. nov., sp. nov. and Homoserinibacter gongjuensis gen. nov., sp. nov. belong to the family Microbacteriaceae.</title>
        <authorList>
            <person name="Kim S.J."/>
            <person name="Ahn J.H."/>
            <person name="Weon H.Y."/>
            <person name="Hamada M."/>
            <person name="Suzuki K."/>
            <person name="Kwon S.W."/>
        </authorList>
    </citation>
    <scope>NUCLEOTIDE SEQUENCE [LARGE SCALE GENOMIC DNA]</scope>
    <source>
        <strain evidence="6 7">NBRC 108724</strain>
    </source>
</reference>
<evidence type="ECO:0000256" key="2">
    <source>
        <dbReference type="ARBA" id="ARBA00022692"/>
    </source>
</evidence>
<dbReference type="AlphaFoldDB" id="A0A6L9XVG7"/>
<dbReference type="EMBL" id="JAAGWY010000001">
    <property type="protein sequence ID" value="NEN04998.1"/>
    <property type="molecule type" value="Genomic_DNA"/>
</dbReference>
<evidence type="ECO:0000256" key="3">
    <source>
        <dbReference type="ARBA" id="ARBA00022989"/>
    </source>
</evidence>
<feature type="transmembrane region" description="Helical" evidence="5">
    <location>
        <begin position="6"/>
        <end position="25"/>
    </location>
</feature>
<evidence type="ECO:0000256" key="1">
    <source>
        <dbReference type="ARBA" id="ARBA00004141"/>
    </source>
</evidence>
<gene>
    <name evidence="6" type="ORF">G3T36_03855</name>
</gene>
<name>A0A6L9XVG7_9MICO</name>
<protein>
    <recommendedName>
        <fullName evidence="8">DoxX family protein</fullName>
    </recommendedName>
</protein>
<proteinExistence type="predicted"/>
<dbReference type="InterPro" id="IPR032808">
    <property type="entry name" value="DoxX"/>
</dbReference>
<evidence type="ECO:0000256" key="4">
    <source>
        <dbReference type="ARBA" id="ARBA00023136"/>
    </source>
</evidence>
<evidence type="ECO:0008006" key="8">
    <source>
        <dbReference type="Google" id="ProtNLM"/>
    </source>
</evidence>
<accession>A0A6L9XVG7</accession>
<organism evidence="6 7">
    <name type="scientific">Leifsonia tongyongensis</name>
    <dbReference type="NCBI Taxonomy" id="1268043"/>
    <lineage>
        <taxon>Bacteria</taxon>
        <taxon>Bacillati</taxon>
        <taxon>Actinomycetota</taxon>
        <taxon>Actinomycetes</taxon>
        <taxon>Micrococcales</taxon>
        <taxon>Microbacteriaceae</taxon>
        <taxon>Leifsonia</taxon>
    </lineage>
</organism>
<keyword evidence="2 5" id="KW-0812">Transmembrane</keyword>
<comment type="caution">
    <text evidence="6">The sequence shown here is derived from an EMBL/GenBank/DDBJ whole genome shotgun (WGS) entry which is preliminary data.</text>
</comment>
<feature type="transmembrane region" description="Helical" evidence="5">
    <location>
        <begin position="106"/>
        <end position="124"/>
    </location>
</feature>
<feature type="transmembrane region" description="Helical" evidence="5">
    <location>
        <begin position="46"/>
        <end position="67"/>
    </location>
</feature>